<dbReference type="InterPro" id="IPR038404">
    <property type="entry name" value="TRAP_DctP_sf"/>
</dbReference>
<dbReference type="GO" id="GO:0030246">
    <property type="term" value="F:carbohydrate binding"/>
    <property type="evidence" value="ECO:0007669"/>
    <property type="project" value="TreeGrafter"/>
</dbReference>
<sequence>MKRRDLLAGAAALAAGGALAGCRSRLAGTFLAADAQPADYPTSQAVEWMGRYLEQRTGGRLSIKLYAGAQLGSETETLEIAGFGGLDIVRVNLAPLNSIAPLTIAASLPFLFRSADHLHRALDGEVGDEILASMRPHGLIGLAFYDSGARSFYNTLRPIRTPADMRAMKIRVPGSDLYVAMVNALGANAVPIAYGEVYQGLAQGVIDGAENNWPSFESARHFEVAPYYSLTRHLLTPEMLAMSVTAWDRLTGSDRALVREAAQASVPVMRQLWNARVEKARSTVLAAGVAVNEVDIAPFSALMRPVWDTFVSTPEQASLVRRIVAMGDDA</sequence>
<dbReference type="PANTHER" id="PTHR33376">
    <property type="match status" value="1"/>
</dbReference>
<dbReference type="PROSITE" id="PS51257">
    <property type="entry name" value="PROKAR_LIPOPROTEIN"/>
    <property type="match status" value="1"/>
</dbReference>
<dbReference type="GO" id="GO:0055085">
    <property type="term" value="P:transmembrane transport"/>
    <property type="evidence" value="ECO:0007669"/>
    <property type="project" value="InterPro"/>
</dbReference>
<keyword evidence="1 2" id="KW-0732">Signal</keyword>
<dbReference type="NCBIfam" id="TIGR00787">
    <property type="entry name" value="dctP"/>
    <property type="match status" value="1"/>
</dbReference>
<evidence type="ECO:0000313" key="4">
    <source>
        <dbReference type="Proteomes" id="UP000275232"/>
    </source>
</evidence>
<gene>
    <name evidence="3" type="ORF">EG799_11425</name>
</gene>
<dbReference type="InterPro" id="IPR006311">
    <property type="entry name" value="TAT_signal"/>
</dbReference>
<evidence type="ECO:0000256" key="1">
    <source>
        <dbReference type="ARBA" id="ARBA00022729"/>
    </source>
</evidence>
<name>A0A3N5CUA1_9SPHN</name>
<evidence type="ECO:0000313" key="3">
    <source>
        <dbReference type="EMBL" id="RPF72824.1"/>
    </source>
</evidence>
<dbReference type="NCBIfam" id="NF037995">
    <property type="entry name" value="TRAP_S1"/>
    <property type="match status" value="1"/>
</dbReference>
<proteinExistence type="predicted"/>
<keyword evidence="4" id="KW-1185">Reference proteome</keyword>
<dbReference type="OrthoDB" id="8673861at2"/>
<feature type="chain" id="PRO_5017930251" evidence="2">
    <location>
        <begin position="21"/>
        <end position="330"/>
    </location>
</feature>
<dbReference type="PROSITE" id="PS51318">
    <property type="entry name" value="TAT"/>
    <property type="match status" value="1"/>
</dbReference>
<dbReference type="AlphaFoldDB" id="A0A3N5CUA1"/>
<dbReference type="EMBL" id="RPFZ01000001">
    <property type="protein sequence ID" value="RPF72824.1"/>
    <property type="molecule type" value="Genomic_DNA"/>
</dbReference>
<dbReference type="GO" id="GO:0030288">
    <property type="term" value="C:outer membrane-bounded periplasmic space"/>
    <property type="evidence" value="ECO:0007669"/>
    <property type="project" value="InterPro"/>
</dbReference>
<dbReference type="InterPro" id="IPR018389">
    <property type="entry name" value="DctP_fam"/>
</dbReference>
<accession>A0A3N5CUA1</accession>
<comment type="caution">
    <text evidence="3">The sequence shown here is derived from an EMBL/GenBank/DDBJ whole genome shotgun (WGS) entry which is preliminary data.</text>
</comment>
<protein>
    <submittedName>
        <fullName evidence="3">TRAP transporter substrate-binding protein</fullName>
    </submittedName>
</protein>
<reference evidence="3 4" key="1">
    <citation type="submission" date="2018-11" db="EMBL/GenBank/DDBJ databases">
        <title>Erythrobacter spongiae sp. nov., isolated from a marine sponge.</title>
        <authorList>
            <person name="Zhuang L."/>
            <person name="Luo L."/>
        </authorList>
    </citation>
    <scope>NUCLEOTIDE SEQUENCE [LARGE SCALE GENOMIC DNA]</scope>
    <source>
        <strain evidence="3 4">HN-E23</strain>
    </source>
</reference>
<dbReference type="Proteomes" id="UP000275232">
    <property type="component" value="Unassembled WGS sequence"/>
</dbReference>
<dbReference type="PIRSF" id="PIRSF006470">
    <property type="entry name" value="DctB"/>
    <property type="match status" value="1"/>
</dbReference>
<organism evidence="3 4">
    <name type="scientific">Aurantiacibacter spongiae</name>
    <dbReference type="NCBI Taxonomy" id="2488860"/>
    <lineage>
        <taxon>Bacteria</taxon>
        <taxon>Pseudomonadati</taxon>
        <taxon>Pseudomonadota</taxon>
        <taxon>Alphaproteobacteria</taxon>
        <taxon>Sphingomonadales</taxon>
        <taxon>Erythrobacteraceae</taxon>
        <taxon>Aurantiacibacter</taxon>
    </lineage>
</organism>
<evidence type="ECO:0000256" key="2">
    <source>
        <dbReference type="SAM" id="SignalP"/>
    </source>
</evidence>
<dbReference type="Pfam" id="PF03480">
    <property type="entry name" value="DctP"/>
    <property type="match status" value="1"/>
</dbReference>
<feature type="signal peptide" evidence="2">
    <location>
        <begin position="1"/>
        <end position="20"/>
    </location>
</feature>
<dbReference type="CDD" id="cd13671">
    <property type="entry name" value="PBP2_TRAP_SBP_like_3"/>
    <property type="match status" value="1"/>
</dbReference>
<dbReference type="InterPro" id="IPR004682">
    <property type="entry name" value="TRAP_DctP"/>
</dbReference>
<dbReference type="Gene3D" id="3.40.190.170">
    <property type="entry name" value="Bacterial extracellular solute-binding protein, family 7"/>
    <property type="match status" value="1"/>
</dbReference>
<dbReference type="PANTHER" id="PTHR33376:SF2">
    <property type="entry name" value="DICARBOXYLATE-BINDING PERIPLASMIC PROTEIN"/>
    <property type="match status" value="1"/>
</dbReference>